<dbReference type="EMBL" id="CP009387">
    <property type="protein sequence ID" value="AIN97246.1"/>
    <property type="molecule type" value="Genomic_DNA"/>
</dbReference>
<dbReference type="GeneID" id="22573955"/>
<keyword evidence="4" id="KW-1185">Reference proteome</keyword>
<feature type="domain" description="Potassium channel tetramerisation-type BTB" evidence="2">
    <location>
        <begin position="24"/>
        <end position="109"/>
    </location>
</feature>
<evidence type="ECO:0000313" key="3">
    <source>
        <dbReference type="EMBL" id="AIN97246.1"/>
    </source>
</evidence>
<proteinExistence type="predicted"/>
<dbReference type="VEuPathDB" id="TriTrypDB:LPMP_180650"/>
<dbReference type="Pfam" id="PF02214">
    <property type="entry name" value="BTB_2"/>
    <property type="match status" value="1"/>
</dbReference>
<dbReference type="SUPFAM" id="SSF54695">
    <property type="entry name" value="POZ domain"/>
    <property type="match status" value="1"/>
</dbReference>
<dbReference type="Proteomes" id="UP000063063">
    <property type="component" value="Chromosome 18"/>
</dbReference>
<dbReference type="RefSeq" id="XP_010697899.1">
    <property type="nucleotide sequence ID" value="XM_010699597.1"/>
</dbReference>
<feature type="compositionally biased region" description="Pro residues" evidence="1">
    <location>
        <begin position="163"/>
        <end position="174"/>
    </location>
</feature>
<dbReference type="GO" id="GO:0051260">
    <property type="term" value="P:protein homooligomerization"/>
    <property type="evidence" value="ECO:0007669"/>
    <property type="project" value="InterPro"/>
</dbReference>
<evidence type="ECO:0000256" key="1">
    <source>
        <dbReference type="SAM" id="MobiDB-lite"/>
    </source>
</evidence>
<evidence type="ECO:0000259" key="2">
    <source>
        <dbReference type="Pfam" id="PF02214"/>
    </source>
</evidence>
<organism evidence="3 4">
    <name type="scientific">Leishmania panamensis</name>
    <dbReference type="NCBI Taxonomy" id="5679"/>
    <lineage>
        <taxon>Eukaryota</taxon>
        <taxon>Discoba</taxon>
        <taxon>Euglenozoa</taxon>
        <taxon>Kinetoplastea</taxon>
        <taxon>Metakinetoplastina</taxon>
        <taxon>Trypanosomatida</taxon>
        <taxon>Trypanosomatidae</taxon>
        <taxon>Leishmaniinae</taxon>
        <taxon>Leishmania</taxon>
        <taxon>Leishmania guyanensis species complex</taxon>
    </lineage>
</organism>
<name>A0A088S6T5_LEIPA</name>
<accession>A0A088S6T5</accession>
<dbReference type="KEGG" id="lpan:LPMP_180650"/>
<dbReference type="InterPro" id="IPR011333">
    <property type="entry name" value="SKP1/BTB/POZ_sf"/>
</dbReference>
<reference evidence="3 4" key="1">
    <citation type="journal article" date="2015" name="Sci. Rep.">
        <title>The genome of Leishmania panamensis: insights into genomics of the L. (Viannia) subgenus.</title>
        <authorList>
            <person name="Llanes A."/>
            <person name="Restrepo C.M."/>
            <person name="Vecchio G.D."/>
            <person name="Anguizola F.J."/>
            <person name="Lleonart R."/>
        </authorList>
    </citation>
    <scope>NUCLEOTIDE SEQUENCE [LARGE SCALE GENOMIC DNA]</scope>
    <source>
        <strain evidence="3 4">MHOM/PA/94/PSC-1</strain>
    </source>
</reference>
<dbReference type="AlphaFoldDB" id="A0A088S6T5"/>
<dbReference type="VEuPathDB" id="TriTrypDB:LPAL13_000021800"/>
<dbReference type="eggNOG" id="KOG2723">
    <property type="taxonomic scope" value="Eukaryota"/>
</dbReference>
<dbReference type="OrthoDB" id="2414723at2759"/>
<dbReference type="CDD" id="cd18316">
    <property type="entry name" value="BTB_POZ_KCTD-like"/>
    <property type="match status" value="1"/>
</dbReference>
<evidence type="ECO:0000313" key="4">
    <source>
        <dbReference type="Proteomes" id="UP000063063"/>
    </source>
</evidence>
<gene>
    <name evidence="3" type="ORF">LPMP_180650</name>
</gene>
<feature type="region of interest" description="Disordered" evidence="1">
    <location>
        <begin position="147"/>
        <end position="176"/>
    </location>
</feature>
<dbReference type="InterPro" id="IPR003131">
    <property type="entry name" value="T1-type_BTB"/>
</dbReference>
<protein>
    <recommendedName>
        <fullName evidence="2">Potassium channel tetramerisation-type BTB domain-containing protein</fullName>
    </recommendedName>
</protein>
<dbReference type="Gene3D" id="3.30.710.10">
    <property type="entry name" value="Potassium Channel Kv1.1, Chain A"/>
    <property type="match status" value="1"/>
</dbReference>
<sequence length="293" mass="32261">MSAAVTWLQNSLGIDVTGEWARHINLNVGGTLYTTRRYTLRELKGHRIFGPILENRAHRCEDGSFLIDRDGTLFRYVIGYLRDGHLSVPDNFAEWDMLLQEVRYYDLPGMEKSIMERFEFQRSVFRRNLPHGVYVWWPPASPQIEEKATVASGPSGRLAATPSQPPFSSSPPPITDSATVRCATHGAAAVRDLTRGLEREDMATAAVGDAATSSSAGAASPSLSSASLPVRIVPPLPGLTVEAASGRRVVFRESQVLQDLDQLVTVLLTAYGFSIQHWDNERGRVLLTLPGLM</sequence>
<dbReference type="PANTHER" id="PTHR14499">
    <property type="entry name" value="POTASSIUM CHANNEL TETRAMERIZATION DOMAIN-CONTAINING"/>
    <property type="match status" value="1"/>
</dbReference>
<dbReference type="PANTHER" id="PTHR14499:SF143">
    <property type="entry name" value="BTB DOMAIN-CONTAINING PROTEIN"/>
    <property type="match status" value="1"/>
</dbReference>